<gene>
    <name evidence="2" type="ORF">TVY486_1116740</name>
</gene>
<dbReference type="EMBL" id="HE573027">
    <property type="protein sequence ID" value="CCC54190.1"/>
    <property type="molecule type" value="Genomic_DNA"/>
</dbReference>
<evidence type="ECO:0000313" key="2">
    <source>
        <dbReference type="EMBL" id="CCC54190.1"/>
    </source>
</evidence>
<feature type="compositionally biased region" description="Acidic residues" evidence="1">
    <location>
        <begin position="285"/>
        <end position="296"/>
    </location>
</feature>
<feature type="compositionally biased region" description="Polar residues" evidence="1">
    <location>
        <begin position="271"/>
        <end position="280"/>
    </location>
</feature>
<organism evidence="2">
    <name type="scientific">Trypanosoma vivax (strain Y486)</name>
    <dbReference type="NCBI Taxonomy" id="1055687"/>
    <lineage>
        <taxon>Eukaryota</taxon>
        <taxon>Discoba</taxon>
        <taxon>Euglenozoa</taxon>
        <taxon>Kinetoplastea</taxon>
        <taxon>Metakinetoplastina</taxon>
        <taxon>Trypanosomatida</taxon>
        <taxon>Trypanosomatidae</taxon>
        <taxon>Trypanosoma</taxon>
        <taxon>Duttonella</taxon>
    </lineage>
</organism>
<protein>
    <submittedName>
        <fullName evidence="2">Uncharacterized protein</fullName>
    </submittedName>
</protein>
<proteinExistence type="predicted"/>
<feature type="region of interest" description="Disordered" evidence="1">
    <location>
        <begin position="270"/>
        <end position="300"/>
    </location>
</feature>
<dbReference type="AlphaFoldDB" id="G0U9A5"/>
<dbReference type="VEuPathDB" id="TriTrypDB:TvY486_1116740"/>
<reference evidence="2" key="1">
    <citation type="journal article" date="2012" name="Proc. Natl. Acad. Sci. U.S.A.">
        <title>Antigenic diversity is generated by distinct evolutionary mechanisms in African trypanosome species.</title>
        <authorList>
            <person name="Jackson A.P."/>
            <person name="Berry A."/>
            <person name="Aslett M."/>
            <person name="Allison H.C."/>
            <person name="Burton P."/>
            <person name="Vavrova-Anderson J."/>
            <person name="Brown R."/>
            <person name="Browne H."/>
            <person name="Corton N."/>
            <person name="Hauser H."/>
            <person name="Gamble J."/>
            <person name="Gilderthorp R."/>
            <person name="Marcello L."/>
            <person name="McQuillan J."/>
            <person name="Otto T.D."/>
            <person name="Quail M.A."/>
            <person name="Sanders M.J."/>
            <person name="van Tonder A."/>
            <person name="Ginger M.L."/>
            <person name="Field M.C."/>
            <person name="Barry J.D."/>
            <person name="Hertz-Fowler C."/>
            <person name="Berriman M."/>
        </authorList>
    </citation>
    <scope>NUCLEOTIDE SEQUENCE</scope>
    <source>
        <strain evidence="2">Y486</strain>
    </source>
</reference>
<accession>G0U9A5</accession>
<sequence length="924" mass="100447">MSRADKRHHRDFVVGTSKDEAVRLYAFANTRPGYRVIFSPKEPLIVLKTKKSTDGRQHPCTQWAPLASILFTLRPSTTHAMYVVDTTSLSQTMEREESVAPTGGPVVKRLSNVLAKLNPCDAVMVAAGVSASLAFKYVVTGEKSLGHSSRLVRRLLLVCPPSAKVFAKLMGEMAKRGRRNDYPKPELLVLLPDKDHVGEWQGLLGGTVAASLIESWSVSSNLQPSLFAAIAREAGVGADGTTVKLETHYADPRVFRIDFILSKDTKKTEQRVTLSPLTSNGHDDEAAEDSSLEGEGDAQGACGECRGVSCEDESSPSSQNETEASGEENQCNAACSSRRCCAAVVSGLTSLSHCKLSVPLVVEGRVMDSTATTIGTTQGRVTLKGLRDALKSGRSSAVNSEELTRGSPIRVECHVQRDDAGRTTLKVLKASFLTKVQARRSMTVCPMSEVPSYNVSAVAHNYGTLLIRGRKCVLVRSLNGEFDGMRIPWLPHSSTKETSLECAERALCERCDVSPDNFYMPNYLSPVSYYERSTEDDTVFCYTIFVAFAVTPASGGADGVEDAECPSEPYRLLRSGEEREVLGQIKSAVQRAYMAGLYIPLNGMGVFGEDVADIVDTAATPRVELPPLGGLELLVICAPGMSADYVTGLICEIVTNVVVRISEASQRTEIEQTIAASLSAESDRVVLCLEPDADIGEFSEEELIYWSSRGARPRVITLLDPQLGEQIISCDQDVALHHFVHSVMISDALVTINNEVQQFTAHVWGLLKLAHALNDDLALYSGLVARHPISPPASPLASGILTPSSESGHSLHEISVHRSERPIVASRLAPLLDDMGLEGCYKHATLLWAHGEVWQADRPDIRGVLALNSLRRCLVLEEGSPWDNECRSSFVTLYVWATTDGRTELEKIINILLDSMLSDPTEAL</sequence>
<evidence type="ECO:0000256" key="1">
    <source>
        <dbReference type="SAM" id="MobiDB-lite"/>
    </source>
</evidence>
<name>G0U9A5_TRYVY</name>